<dbReference type="SUPFAM" id="SSF53474">
    <property type="entry name" value="alpha/beta-Hydrolases"/>
    <property type="match status" value="1"/>
</dbReference>
<sequence>MAMRGEVIMELKLKLPTLIELNKSTSTTNVFCLHTMGGGINVYNGFAEKMSEEAKFYGLEEPLIYDDFEYSSLPELAEYHVDTIKAVQETGPYTLIGYCSGGPIAYEVAYQLSLAGEQINKLVIIGSKLLSSLMGSNSDEKERYLFIKDYLLLKYMLNLERLDWPLLEDHKLKFVIDSIINEIKQQQGNEFIKDEKWVRKGIKALYFMRNALKKHSVSGSSFDVVLFDRYIAPEFNNRMMPWFDWDNITSGELDVIKGVKLKNQDDDINQPPYLDKTVNQLKIRLF</sequence>
<dbReference type="InterPro" id="IPR001031">
    <property type="entry name" value="Thioesterase"/>
</dbReference>
<dbReference type="Pfam" id="PF00975">
    <property type="entry name" value="Thioesterase"/>
    <property type="match status" value="1"/>
</dbReference>
<evidence type="ECO:0000259" key="1">
    <source>
        <dbReference type="Pfam" id="PF00975"/>
    </source>
</evidence>
<dbReference type="Gene3D" id="3.40.50.1820">
    <property type="entry name" value="alpha/beta hydrolase"/>
    <property type="match status" value="1"/>
</dbReference>
<organism evidence="2 3">
    <name type="scientific">Colwellia psychrerythraea</name>
    <name type="common">Vibrio psychroerythus</name>
    <dbReference type="NCBI Taxonomy" id="28229"/>
    <lineage>
        <taxon>Bacteria</taxon>
        <taxon>Pseudomonadati</taxon>
        <taxon>Pseudomonadota</taxon>
        <taxon>Gammaproteobacteria</taxon>
        <taxon>Alteromonadales</taxon>
        <taxon>Colwelliaceae</taxon>
        <taxon>Colwellia</taxon>
    </lineage>
</organism>
<comment type="caution">
    <text evidence="2">The sequence shown here is derived from an EMBL/GenBank/DDBJ whole genome shotgun (WGS) entry which is preliminary data.</text>
</comment>
<reference evidence="2 3" key="1">
    <citation type="submission" date="2014-08" db="EMBL/GenBank/DDBJ databases">
        <title>Genomic and Phenotypic Diversity of Colwellia psychrerythraea strains from Disparate Marine Basins.</title>
        <authorList>
            <person name="Techtmann S.M."/>
            <person name="Stelling S.C."/>
            <person name="Utturkar S.M."/>
            <person name="Alshibli N."/>
            <person name="Harris A."/>
            <person name="Brown S.D."/>
            <person name="Hazen T.C."/>
        </authorList>
    </citation>
    <scope>NUCLEOTIDE SEQUENCE [LARGE SCALE GENOMIC DNA]</scope>
    <source>
        <strain evidence="2 3">GAB14E</strain>
    </source>
</reference>
<protein>
    <submittedName>
        <fullName evidence="2">Thioesterase</fullName>
    </submittedName>
</protein>
<dbReference type="OrthoDB" id="134488at2"/>
<name>A0A099KB06_COLPS</name>
<evidence type="ECO:0000313" key="2">
    <source>
        <dbReference type="EMBL" id="KGJ86783.1"/>
    </source>
</evidence>
<gene>
    <name evidence="2" type="ORF">GAB14E_4610</name>
</gene>
<dbReference type="Proteomes" id="UP000029868">
    <property type="component" value="Unassembled WGS sequence"/>
</dbReference>
<feature type="domain" description="Thioesterase" evidence="1">
    <location>
        <begin position="29"/>
        <end position="128"/>
    </location>
</feature>
<proteinExistence type="predicted"/>
<dbReference type="EMBL" id="JQEC01000074">
    <property type="protein sequence ID" value="KGJ86783.1"/>
    <property type="molecule type" value="Genomic_DNA"/>
</dbReference>
<evidence type="ECO:0000313" key="3">
    <source>
        <dbReference type="Proteomes" id="UP000029868"/>
    </source>
</evidence>
<dbReference type="InterPro" id="IPR029058">
    <property type="entry name" value="AB_hydrolase_fold"/>
</dbReference>
<dbReference type="AlphaFoldDB" id="A0A099KB06"/>
<dbReference type="PATRIC" id="fig|28229.3.peg.4591"/>
<accession>A0A099KB06</accession>